<name>A0A7D5H605_9PSED</name>
<reference evidence="3 4" key="1">
    <citation type="submission" date="2020-06" db="EMBL/GenBank/DDBJ databases">
        <title>Pseudomonas eucalypticola sp. nov., an endophyte of Eucalyptus dunnii leaves with biocontrol ability of eucalyptus leaf blight.</title>
        <authorList>
            <person name="Liu Y."/>
            <person name="Song Z."/>
            <person name="Zeng H."/>
            <person name="Lu M."/>
            <person name="Wang X."/>
            <person name="Lian X."/>
            <person name="Zhang Q."/>
        </authorList>
    </citation>
    <scope>NUCLEOTIDE SEQUENCE [LARGE SCALE GENOMIC DNA]</scope>
    <source>
        <strain evidence="3 4">NP-1</strain>
    </source>
</reference>
<accession>A0A7D5H605</accession>
<gene>
    <name evidence="3" type="ORF">HWQ56_22965</name>
</gene>
<evidence type="ECO:0000313" key="3">
    <source>
        <dbReference type="EMBL" id="QKZ06482.1"/>
    </source>
</evidence>
<dbReference type="Proteomes" id="UP000509568">
    <property type="component" value="Chromosome"/>
</dbReference>
<evidence type="ECO:0000256" key="1">
    <source>
        <dbReference type="SAM" id="MobiDB-lite"/>
    </source>
</evidence>
<keyword evidence="4" id="KW-1185">Reference proteome</keyword>
<dbReference type="KEGG" id="pez:HWQ56_22965"/>
<feature type="region of interest" description="Disordered" evidence="1">
    <location>
        <begin position="30"/>
        <end position="91"/>
    </location>
</feature>
<dbReference type="EMBL" id="CP056030">
    <property type="protein sequence ID" value="QKZ06482.1"/>
    <property type="molecule type" value="Genomic_DNA"/>
</dbReference>
<feature type="compositionally biased region" description="Pro residues" evidence="1">
    <location>
        <begin position="63"/>
        <end position="72"/>
    </location>
</feature>
<dbReference type="AlphaFoldDB" id="A0A7D5H605"/>
<keyword evidence="2" id="KW-0732">Signal</keyword>
<feature type="compositionally biased region" description="Low complexity" evidence="1">
    <location>
        <begin position="52"/>
        <end position="62"/>
    </location>
</feature>
<feature type="chain" id="PRO_5028927738" evidence="2">
    <location>
        <begin position="22"/>
        <end position="91"/>
    </location>
</feature>
<dbReference type="RefSeq" id="WP_176571866.1">
    <property type="nucleotide sequence ID" value="NZ_CP056030.1"/>
</dbReference>
<sequence length="91" mass="8886">MKSLIVSGIAALALSIGAVQAVEVQANVVTPSSGAPGTPTPTPYPQVSSPILPKAGPAGSAPLLPPIKVPGPPKDDALPELQASPNKPPPG</sequence>
<feature type="signal peptide" evidence="2">
    <location>
        <begin position="1"/>
        <end position="21"/>
    </location>
</feature>
<evidence type="ECO:0000313" key="4">
    <source>
        <dbReference type="Proteomes" id="UP000509568"/>
    </source>
</evidence>
<evidence type="ECO:0000256" key="2">
    <source>
        <dbReference type="SAM" id="SignalP"/>
    </source>
</evidence>
<protein>
    <submittedName>
        <fullName evidence="3">Uncharacterized protein</fullName>
    </submittedName>
</protein>
<proteinExistence type="predicted"/>
<organism evidence="3 4">
    <name type="scientific">Pseudomonas eucalypticola</name>
    <dbReference type="NCBI Taxonomy" id="2599595"/>
    <lineage>
        <taxon>Bacteria</taxon>
        <taxon>Pseudomonadati</taxon>
        <taxon>Pseudomonadota</taxon>
        <taxon>Gammaproteobacteria</taxon>
        <taxon>Pseudomonadales</taxon>
        <taxon>Pseudomonadaceae</taxon>
        <taxon>Pseudomonas</taxon>
    </lineage>
</organism>